<dbReference type="PROSITE" id="PS51257">
    <property type="entry name" value="PROKAR_LIPOPROTEIN"/>
    <property type="match status" value="1"/>
</dbReference>
<evidence type="ECO:0000313" key="2">
    <source>
        <dbReference type="Proteomes" id="UP001178148"/>
    </source>
</evidence>
<organism evidence="1 2">
    <name type="scientific">Candidatus Endonucleibacter bathymodioli</name>
    <dbReference type="NCBI Taxonomy" id="539814"/>
    <lineage>
        <taxon>Bacteria</taxon>
        <taxon>Pseudomonadati</taxon>
        <taxon>Pseudomonadota</taxon>
        <taxon>Gammaproteobacteria</taxon>
        <taxon>Oceanospirillales</taxon>
        <taxon>Endozoicomonadaceae</taxon>
        <taxon>Candidatus Endonucleibacter</taxon>
    </lineage>
</organism>
<comment type="caution">
    <text evidence="1">The sequence shown here is derived from an EMBL/GenBank/DDBJ whole genome shotgun (WGS) entry which is preliminary data.</text>
</comment>
<evidence type="ECO:0000313" key="1">
    <source>
        <dbReference type="EMBL" id="MDP0590320.1"/>
    </source>
</evidence>
<gene>
    <name evidence="1" type="ORF">QS748_14480</name>
</gene>
<reference evidence="1 2" key="1">
    <citation type="journal article" date="2023" name="bioRxiv">
        <title>An intranuclear bacterial parasite of deep-sea mussels expresses apoptosis inhibitors acquired from its host.</title>
        <authorList>
            <person name="Gonzalez Porras M.A."/>
            <person name="Assie A."/>
            <person name="Tietjen M."/>
            <person name="Violette M."/>
            <person name="Kleiner M."/>
            <person name="Gruber-Vodicka H."/>
            <person name="Dubilier N."/>
            <person name="Leisch N."/>
        </authorList>
    </citation>
    <scope>NUCLEOTIDE SEQUENCE [LARGE SCALE GENOMIC DNA]</scope>
    <source>
        <strain evidence="1">IAP13</strain>
    </source>
</reference>
<dbReference type="EMBL" id="JASXSV010000044">
    <property type="protein sequence ID" value="MDP0590320.1"/>
    <property type="molecule type" value="Genomic_DNA"/>
</dbReference>
<dbReference type="AlphaFoldDB" id="A0AA90NNY4"/>
<accession>A0AA90NNY4</accession>
<sequence>MFGSLKSYVCSISFCGKYVISALFLLMFACICSVSASQNYTSLVDQLHQESSENTVAQSWLCSRVVSVARRCFNSNLSGGSEYSKSKGNSIRHLLDMFDDNHLSDSLKAFEEKNAFEVFAMLYVYILFGVEKLDDEMSKTELKVPAWITGFSFKAQEVKEAFGFCQEEIEVLKFDLITRDKLDDFELLTREEQDEVANEFNSRAKQYSTALKVLCHCQVQADASSLCIADELNKQVSLLISKAKDDNIFFITETLPKAGELLNELLPTYVVAGSSESQYPVLEALVRWGVHNADSLISKLLNDSKRWVKKKHHVTAEENKKQSIRKEDGVFFHYLNYNSKDV</sequence>
<dbReference type="Proteomes" id="UP001178148">
    <property type="component" value="Unassembled WGS sequence"/>
</dbReference>
<name>A0AA90NNY4_9GAMM</name>
<protein>
    <submittedName>
        <fullName evidence="1">Uncharacterized protein</fullName>
    </submittedName>
</protein>
<keyword evidence="2" id="KW-1185">Reference proteome</keyword>
<proteinExistence type="predicted"/>